<organism evidence="2">
    <name type="scientific">Arundo donax</name>
    <name type="common">Giant reed</name>
    <name type="synonym">Donax arundinaceus</name>
    <dbReference type="NCBI Taxonomy" id="35708"/>
    <lineage>
        <taxon>Eukaryota</taxon>
        <taxon>Viridiplantae</taxon>
        <taxon>Streptophyta</taxon>
        <taxon>Embryophyta</taxon>
        <taxon>Tracheophyta</taxon>
        <taxon>Spermatophyta</taxon>
        <taxon>Magnoliopsida</taxon>
        <taxon>Liliopsida</taxon>
        <taxon>Poales</taxon>
        <taxon>Poaceae</taxon>
        <taxon>PACMAD clade</taxon>
        <taxon>Arundinoideae</taxon>
        <taxon>Arundineae</taxon>
        <taxon>Arundo</taxon>
    </lineage>
</organism>
<protein>
    <submittedName>
        <fullName evidence="2">Uncharacterized protein</fullName>
    </submittedName>
</protein>
<evidence type="ECO:0000256" key="1">
    <source>
        <dbReference type="SAM" id="MobiDB-lite"/>
    </source>
</evidence>
<feature type="region of interest" description="Disordered" evidence="1">
    <location>
        <begin position="1"/>
        <end position="21"/>
    </location>
</feature>
<accession>A0A0A8XSP7</accession>
<reference evidence="2" key="2">
    <citation type="journal article" date="2015" name="Data Brief">
        <title>Shoot transcriptome of the giant reed, Arundo donax.</title>
        <authorList>
            <person name="Barrero R.A."/>
            <person name="Guerrero F.D."/>
            <person name="Moolhuijzen P."/>
            <person name="Goolsby J.A."/>
            <person name="Tidwell J."/>
            <person name="Bellgard S.E."/>
            <person name="Bellgard M.I."/>
        </authorList>
    </citation>
    <scope>NUCLEOTIDE SEQUENCE</scope>
    <source>
        <tissue evidence="2">Shoot tissue taken approximately 20 cm above the soil surface</tissue>
    </source>
</reference>
<dbReference type="AlphaFoldDB" id="A0A0A8XSP7"/>
<proteinExistence type="predicted"/>
<name>A0A0A8XSP7_ARUDO</name>
<reference evidence="2" key="1">
    <citation type="submission" date="2014-09" db="EMBL/GenBank/DDBJ databases">
        <authorList>
            <person name="Magalhaes I.L.F."/>
            <person name="Oliveira U."/>
            <person name="Santos F.R."/>
            <person name="Vidigal T.H.D.A."/>
            <person name="Brescovit A.D."/>
            <person name="Santos A.J."/>
        </authorList>
    </citation>
    <scope>NUCLEOTIDE SEQUENCE</scope>
    <source>
        <tissue evidence="2">Shoot tissue taken approximately 20 cm above the soil surface</tissue>
    </source>
</reference>
<evidence type="ECO:0000313" key="2">
    <source>
        <dbReference type="EMBL" id="JAD16994.1"/>
    </source>
</evidence>
<sequence>MSPLTGLVPPALSSAWTSENTTNTRPVTQIATPIYFLNLYLVFKNIQVRNITAGIAQQSRSITLVRDVYS</sequence>
<dbReference type="EMBL" id="GBRH01280901">
    <property type="protein sequence ID" value="JAD16994.1"/>
    <property type="molecule type" value="Transcribed_RNA"/>
</dbReference>